<sequence length="80" mass="8749">MRKPIDLEQFIPVTDTAAAALLGEAATTSECTLEVCLRCALHLLELNQQDPESRYNGLMALDYLGAVVEAVNGKRVNHHV</sequence>
<dbReference type="Proteomes" id="UP001198034">
    <property type="component" value="Unassembled WGS sequence"/>
</dbReference>
<evidence type="ECO:0000313" key="2">
    <source>
        <dbReference type="Proteomes" id="UP001198034"/>
    </source>
</evidence>
<dbReference type="RefSeq" id="WP_226763313.1">
    <property type="nucleotide sequence ID" value="NZ_JAJAWG010000002.1"/>
</dbReference>
<organism evidence="1 2">
    <name type="scientific">Deefgea salmonis</name>
    <dbReference type="NCBI Taxonomy" id="2875502"/>
    <lineage>
        <taxon>Bacteria</taxon>
        <taxon>Pseudomonadati</taxon>
        <taxon>Pseudomonadota</taxon>
        <taxon>Betaproteobacteria</taxon>
        <taxon>Neisseriales</taxon>
        <taxon>Chitinibacteraceae</taxon>
        <taxon>Deefgea</taxon>
    </lineage>
</organism>
<evidence type="ECO:0000313" key="1">
    <source>
        <dbReference type="EMBL" id="MCB5195515.1"/>
    </source>
</evidence>
<protein>
    <recommendedName>
        <fullName evidence="3">DUF3077 domain-containing protein</fullName>
    </recommendedName>
</protein>
<gene>
    <name evidence="1" type="ORF">LG219_04315</name>
</gene>
<proteinExistence type="predicted"/>
<keyword evidence="2" id="KW-1185">Reference proteome</keyword>
<evidence type="ECO:0008006" key="3">
    <source>
        <dbReference type="Google" id="ProtNLM"/>
    </source>
</evidence>
<reference evidence="1 2" key="1">
    <citation type="submission" date="2021-10" db="EMBL/GenBank/DDBJ databases">
        <authorList>
            <person name="Chen M."/>
        </authorList>
    </citation>
    <scope>NUCLEOTIDE SEQUENCE [LARGE SCALE GENOMIC DNA]</scope>
    <source>
        <strain evidence="1 2">H3-26</strain>
    </source>
</reference>
<comment type="caution">
    <text evidence="1">The sequence shown here is derived from an EMBL/GenBank/DDBJ whole genome shotgun (WGS) entry which is preliminary data.</text>
</comment>
<dbReference type="EMBL" id="JAJAWG010000002">
    <property type="protein sequence ID" value="MCB5195515.1"/>
    <property type="molecule type" value="Genomic_DNA"/>
</dbReference>
<accession>A0ABS8BIG9</accession>
<name>A0ABS8BIG9_9NEIS</name>